<accession>A0A1E3VYI6</accession>
<evidence type="ECO:0000313" key="4">
    <source>
        <dbReference type="Proteomes" id="UP000094501"/>
    </source>
</evidence>
<dbReference type="InterPro" id="IPR010279">
    <property type="entry name" value="YqjD/ElaB"/>
</dbReference>
<dbReference type="STRING" id="1774968.AUC68_09340"/>
<evidence type="ECO:0000313" key="3">
    <source>
        <dbReference type="EMBL" id="ODR98598.1"/>
    </source>
</evidence>
<dbReference type="EMBL" id="LPWG01000013">
    <property type="protein sequence ID" value="ODR98598.1"/>
    <property type="molecule type" value="Genomic_DNA"/>
</dbReference>
<keyword evidence="1" id="KW-0175">Coiled coil</keyword>
<dbReference type="AlphaFoldDB" id="A0A1E3VYI6"/>
<dbReference type="OrthoDB" id="8454349at2"/>
<keyword evidence="4" id="KW-1185">Reference proteome</keyword>
<gene>
    <name evidence="3" type="ORF">AUC68_09340</name>
</gene>
<evidence type="ECO:0000256" key="1">
    <source>
        <dbReference type="SAM" id="Coils"/>
    </source>
</evidence>
<dbReference type="PANTHER" id="PTHR35893:SF3">
    <property type="entry name" value="INNER MEMBRANE PROTEIN"/>
    <property type="match status" value="1"/>
</dbReference>
<evidence type="ECO:0000259" key="2">
    <source>
        <dbReference type="Pfam" id="PF19029"/>
    </source>
</evidence>
<reference evidence="3 4" key="1">
    <citation type="journal article" date="2016" name="Environ. Microbiol.">
        <title>New Methyloceanibacter diversity from North Sea sediments includes methanotroph containing solely the soluble methane monooxygenase.</title>
        <authorList>
            <person name="Vekeman B."/>
            <person name="Kerckhof F.M."/>
            <person name="Cremers G."/>
            <person name="de Vos P."/>
            <person name="Vandamme P."/>
            <person name="Boon N."/>
            <person name="Op den Camp H.J."/>
            <person name="Heylen K."/>
        </authorList>
    </citation>
    <scope>NUCLEOTIDE SEQUENCE [LARGE SCALE GENOMIC DNA]</scope>
    <source>
        <strain evidence="3 4">R-67174</strain>
    </source>
</reference>
<dbReference type="PANTHER" id="PTHR35893">
    <property type="entry name" value="INNER MEMBRANE PROTEIN-RELATED"/>
    <property type="match status" value="1"/>
</dbReference>
<sequence>MATSRNETEDLAAQIEAIRAEMQNMSATMGRIAEKGMHRAQDKALETKESAEEAIKQNPLQAIAIAAGLGLLVGILTRR</sequence>
<organism evidence="3 4">
    <name type="scientific">Methyloceanibacter methanicus</name>
    <dbReference type="NCBI Taxonomy" id="1774968"/>
    <lineage>
        <taxon>Bacteria</taxon>
        <taxon>Pseudomonadati</taxon>
        <taxon>Pseudomonadota</taxon>
        <taxon>Alphaproteobacteria</taxon>
        <taxon>Hyphomicrobiales</taxon>
        <taxon>Hyphomicrobiaceae</taxon>
        <taxon>Methyloceanibacter</taxon>
    </lineage>
</organism>
<dbReference type="RefSeq" id="WP_069438054.1">
    <property type="nucleotide sequence ID" value="NZ_LPWG01000013.1"/>
</dbReference>
<protein>
    <recommendedName>
        <fullName evidence="2">DUF883 domain-containing protein</fullName>
    </recommendedName>
</protein>
<dbReference type="Proteomes" id="UP000094501">
    <property type="component" value="Unassembled WGS sequence"/>
</dbReference>
<dbReference type="Pfam" id="PF19029">
    <property type="entry name" value="DUF883_C"/>
    <property type="match status" value="1"/>
</dbReference>
<dbReference type="GO" id="GO:0043022">
    <property type="term" value="F:ribosome binding"/>
    <property type="evidence" value="ECO:0007669"/>
    <property type="project" value="InterPro"/>
</dbReference>
<feature type="coiled-coil region" evidence="1">
    <location>
        <begin position="1"/>
        <end position="57"/>
    </location>
</feature>
<name>A0A1E3VYI6_9HYPH</name>
<proteinExistence type="predicted"/>
<feature type="domain" description="DUF883" evidence="2">
    <location>
        <begin position="51"/>
        <end position="76"/>
    </location>
</feature>
<comment type="caution">
    <text evidence="3">The sequence shown here is derived from an EMBL/GenBank/DDBJ whole genome shotgun (WGS) entry which is preliminary data.</text>
</comment>
<dbReference type="InterPro" id="IPR043605">
    <property type="entry name" value="DUF883_C"/>
</dbReference>